<dbReference type="InterPro" id="IPR014710">
    <property type="entry name" value="RmlC-like_jellyroll"/>
</dbReference>
<proteinExistence type="predicted"/>
<name>A0A5P2DUK6_STRVZ</name>
<dbReference type="CDD" id="cd02208">
    <property type="entry name" value="cupin_RmlC-like"/>
    <property type="match status" value="1"/>
</dbReference>
<dbReference type="Gene3D" id="2.60.120.10">
    <property type="entry name" value="Jelly Rolls"/>
    <property type="match status" value="1"/>
</dbReference>
<dbReference type="OrthoDB" id="8451629at2"/>
<dbReference type="RefSeq" id="WP_150255165.1">
    <property type="nucleotide sequence ID" value="NZ_CP029189.1"/>
</dbReference>
<dbReference type="InterPro" id="IPR011051">
    <property type="entry name" value="RmlC_Cupin_sf"/>
</dbReference>
<evidence type="ECO:0000313" key="1">
    <source>
        <dbReference type="EMBL" id="QES58583.1"/>
    </source>
</evidence>
<dbReference type="EMBL" id="CP029189">
    <property type="protein sequence ID" value="QES58583.1"/>
    <property type="molecule type" value="Genomic_DNA"/>
</dbReference>
<reference evidence="1 2" key="1">
    <citation type="submission" date="2018-05" db="EMBL/GenBank/DDBJ databases">
        <title>Streptomyces venezuelae.</title>
        <authorList>
            <person name="Kim W."/>
            <person name="Lee N."/>
            <person name="Cho B.-K."/>
        </authorList>
    </citation>
    <scope>NUCLEOTIDE SEQUENCE [LARGE SCALE GENOMIC DNA]</scope>
    <source>
        <strain evidence="1 2">ATCC 21018</strain>
    </source>
</reference>
<dbReference type="SUPFAM" id="SSF51182">
    <property type="entry name" value="RmlC-like cupins"/>
    <property type="match status" value="1"/>
</dbReference>
<gene>
    <name evidence="1" type="ORF">DEJ51_00125</name>
</gene>
<evidence type="ECO:0000313" key="2">
    <source>
        <dbReference type="Proteomes" id="UP000324101"/>
    </source>
</evidence>
<sequence length="164" mass="17523">MVEREAVGVTVTGLVEAATDDQSGALWRLRRKGRQLDANVVRLLPGGEIAVHREPEVDVLLAVVQGGGSLTLDGAGLDVVPGSLTLLPRGSARSLRAGPEGLVFLTVHRRRAGMAIGRPPRTEPRTPQCALHLVCEQCHRHAIEADARYCSWCGTRLVPRAATG</sequence>
<organism evidence="1 2">
    <name type="scientific">Streptomyces venezuelae</name>
    <dbReference type="NCBI Taxonomy" id="54571"/>
    <lineage>
        <taxon>Bacteria</taxon>
        <taxon>Bacillati</taxon>
        <taxon>Actinomycetota</taxon>
        <taxon>Actinomycetes</taxon>
        <taxon>Kitasatosporales</taxon>
        <taxon>Streptomycetaceae</taxon>
        <taxon>Streptomyces</taxon>
    </lineage>
</organism>
<protein>
    <recommendedName>
        <fullName evidence="3">Cupin 2 conserved barrel domain-containing protein</fullName>
    </recommendedName>
</protein>
<accession>A0A5P2DUK6</accession>
<dbReference type="Proteomes" id="UP000324101">
    <property type="component" value="Chromosome"/>
</dbReference>
<dbReference type="AlphaFoldDB" id="A0A5P2DUK6"/>
<evidence type="ECO:0008006" key="3">
    <source>
        <dbReference type="Google" id="ProtNLM"/>
    </source>
</evidence>